<dbReference type="PROSITE" id="PS51352">
    <property type="entry name" value="THIOREDOXIN_2"/>
    <property type="match status" value="1"/>
</dbReference>
<feature type="disulfide bond" description="Redox-active" evidence="4">
    <location>
        <begin position="65"/>
        <end position="69"/>
    </location>
</feature>
<feature type="chain" id="PRO_5041449939" evidence="5">
    <location>
        <begin position="16"/>
        <end position="199"/>
    </location>
</feature>
<gene>
    <name evidence="7" type="ORF">rosag_05870</name>
</gene>
<keyword evidence="5" id="KW-0732">Signal</keyword>
<dbReference type="Gene3D" id="3.40.30.10">
    <property type="entry name" value="Glutaredoxin"/>
    <property type="match status" value="1"/>
</dbReference>
<dbReference type="Proteomes" id="UP001161325">
    <property type="component" value="Unassembled WGS sequence"/>
</dbReference>
<sequence>MVAAAIVLATAFASACQMTHDWHGSPVDPPAPAPALALTAGGGRAFDLAQERGKVVLVFFGYTHCPDVCPTTLADWSKARKLLGADTAGVRWVFVSVDPERDSPDTAAAYARRFDPAFVGLSGTPAQLEAVRAAWGVAAVPETPQADPHAAHGAGQAAPMTMVSHTPRTFVVDGEGRLRLLFDPQSRPEGIAADVKALL</sequence>
<name>A0AA37VDR4_9BACT</name>
<reference evidence="7" key="1">
    <citation type="submission" date="2022-08" db="EMBL/GenBank/DDBJ databases">
        <title>Draft genome sequencing of Roseisolibacter agri AW1220.</title>
        <authorList>
            <person name="Tobiishi Y."/>
            <person name="Tonouchi A."/>
        </authorList>
    </citation>
    <scope>NUCLEOTIDE SEQUENCE</scope>
    <source>
        <strain evidence="7">AW1220</strain>
    </source>
</reference>
<evidence type="ECO:0000313" key="8">
    <source>
        <dbReference type="Proteomes" id="UP001161325"/>
    </source>
</evidence>
<dbReference type="AlphaFoldDB" id="A0AA37VDR4"/>
<dbReference type="CDD" id="cd02968">
    <property type="entry name" value="SCO"/>
    <property type="match status" value="1"/>
</dbReference>
<feature type="domain" description="Thioredoxin" evidence="6">
    <location>
        <begin position="27"/>
        <end position="199"/>
    </location>
</feature>
<dbReference type="SUPFAM" id="SSF52833">
    <property type="entry name" value="Thioredoxin-like"/>
    <property type="match status" value="1"/>
</dbReference>
<proteinExistence type="inferred from homology"/>
<feature type="signal peptide" evidence="5">
    <location>
        <begin position="1"/>
        <end position="15"/>
    </location>
</feature>
<evidence type="ECO:0000256" key="1">
    <source>
        <dbReference type="ARBA" id="ARBA00010996"/>
    </source>
</evidence>
<keyword evidence="2 3" id="KW-0186">Copper</keyword>
<feature type="binding site" evidence="3">
    <location>
        <position position="65"/>
    </location>
    <ligand>
        <name>Cu cation</name>
        <dbReference type="ChEBI" id="CHEBI:23378"/>
    </ligand>
</feature>
<organism evidence="7 8">
    <name type="scientific">Roseisolibacter agri</name>
    <dbReference type="NCBI Taxonomy" id="2014610"/>
    <lineage>
        <taxon>Bacteria</taxon>
        <taxon>Pseudomonadati</taxon>
        <taxon>Gemmatimonadota</taxon>
        <taxon>Gemmatimonadia</taxon>
        <taxon>Gemmatimonadales</taxon>
        <taxon>Gemmatimonadaceae</taxon>
        <taxon>Roseisolibacter</taxon>
    </lineage>
</organism>
<dbReference type="PANTHER" id="PTHR12151">
    <property type="entry name" value="ELECTRON TRANSPORT PROTIN SCO1/SENC FAMILY MEMBER"/>
    <property type="match status" value="1"/>
</dbReference>
<evidence type="ECO:0000313" key="7">
    <source>
        <dbReference type="EMBL" id="GLC24074.1"/>
    </source>
</evidence>
<comment type="similarity">
    <text evidence="1">Belongs to the SCO1/2 family.</text>
</comment>
<evidence type="ECO:0000259" key="6">
    <source>
        <dbReference type="PROSITE" id="PS51352"/>
    </source>
</evidence>
<evidence type="ECO:0000256" key="4">
    <source>
        <dbReference type="PIRSR" id="PIRSR603782-2"/>
    </source>
</evidence>
<evidence type="ECO:0000256" key="5">
    <source>
        <dbReference type="SAM" id="SignalP"/>
    </source>
</evidence>
<dbReference type="GO" id="GO:0046872">
    <property type="term" value="F:metal ion binding"/>
    <property type="evidence" value="ECO:0007669"/>
    <property type="project" value="UniProtKB-KW"/>
</dbReference>
<dbReference type="InterPro" id="IPR036249">
    <property type="entry name" value="Thioredoxin-like_sf"/>
</dbReference>
<comment type="caution">
    <text evidence="7">The sequence shown here is derived from an EMBL/GenBank/DDBJ whole genome shotgun (WGS) entry which is preliminary data.</text>
</comment>
<keyword evidence="4" id="KW-1015">Disulfide bond</keyword>
<feature type="binding site" evidence="3">
    <location>
        <position position="165"/>
    </location>
    <ligand>
        <name>Cu cation</name>
        <dbReference type="ChEBI" id="CHEBI:23378"/>
    </ligand>
</feature>
<dbReference type="EMBL" id="BRXS01000001">
    <property type="protein sequence ID" value="GLC24074.1"/>
    <property type="molecule type" value="Genomic_DNA"/>
</dbReference>
<dbReference type="InterPro" id="IPR013766">
    <property type="entry name" value="Thioredoxin_domain"/>
</dbReference>
<keyword evidence="3" id="KW-0479">Metal-binding</keyword>
<dbReference type="PANTHER" id="PTHR12151:SF25">
    <property type="entry name" value="LINALOOL DEHYDRATASE_ISOMERASE DOMAIN-CONTAINING PROTEIN"/>
    <property type="match status" value="1"/>
</dbReference>
<dbReference type="Pfam" id="PF02630">
    <property type="entry name" value="SCO1-SenC"/>
    <property type="match status" value="1"/>
</dbReference>
<keyword evidence="8" id="KW-1185">Reference proteome</keyword>
<feature type="binding site" evidence="3">
    <location>
        <position position="69"/>
    </location>
    <ligand>
        <name>Cu cation</name>
        <dbReference type="ChEBI" id="CHEBI:23378"/>
    </ligand>
</feature>
<accession>A0AA37VDR4</accession>
<evidence type="ECO:0000256" key="2">
    <source>
        <dbReference type="ARBA" id="ARBA00023008"/>
    </source>
</evidence>
<protein>
    <submittedName>
        <fullName evidence="7">Electron transporter SenC</fullName>
    </submittedName>
</protein>
<evidence type="ECO:0000256" key="3">
    <source>
        <dbReference type="PIRSR" id="PIRSR603782-1"/>
    </source>
</evidence>
<dbReference type="InterPro" id="IPR003782">
    <property type="entry name" value="SCO1/SenC"/>
</dbReference>